<dbReference type="AlphaFoldDB" id="A0A8J3V1Q2"/>
<evidence type="ECO:0000313" key="2">
    <source>
        <dbReference type="EMBL" id="GII56109.1"/>
    </source>
</evidence>
<proteinExistence type="predicted"/>
<reference evidence="2" key="1">
    <citation type="submission" date="2021-01" db="EMBL/GenBank/DDBJ databases">
        <title>Whole genome shotgun sequence of Planotetraspora thailandica NBRC 104271.</title>
        <authorList>
            <person name="Komaki H."/>
            <person name="Tamura T."/>
        </authorList>
    </citation>
    <scope>NUCLEOTIDE SEQUENCE</scope>
    <source>
        <strain evidence="2">NBRC 104271</strain>
    </source>
</reference>
<feature type="region of interest" description="Disordered" evidence="1">
    <location>
        <begin position="458"/>
        <end position="480"/>
    </location>
</feature>
<organism evidence="2 3">
    <name type="scientific">Planotetraspora thailandica</name>
    <dbReference type="NCBI Taxonomy" id="487172"/>
    <lineage>
        <taxon>Bacteria</taxon>
        <taxon>Bacillati</taxon>
        <taxon>Actinomycetota</taxon>
        <taxon>Actinomycetes</taxon>
        <taxon>Streptosporangiales</taxon>
        <taxon>Streptosporangiaceae</taxon>
        <taxon>Planotetraspora</taxon>
    </lineage>
</organism>
<keyword evidence="3" id="KW-1185">Reference proteome</keyword>
<protein>
    <submittedName>
        <fullName evidence="2">Uncharacterized protein</fullName>
    </submittedName>
</protein>
<evidence type="ECO:0000256" key="1">
    <source>
        <dbReference type="SAM" id="MobiDB-lite"/>
    </source>
</evidence>
<gene>
    <name evidence="2" type="ORF">Pth03_44980</name>
</gene>
<feature type="compositionally biased region" description="Acidic residues" evidence="1">
    <location>
        <begin position="23"/>
        <end position="46"/>
    </location>
</feature>
<accession>A0A8J3V1Q2</accession>
<dbReference type="EMBL" id="BOOR01000033">
    <property type="protein sequence ID" value="GII56109.1"/>
    <property type="molecule type" value="Genomic_DNA"/>
</dbReference>
<comment type="caution">
    <text evidence="2">The sequence shown here is derived from an EMBL/GenBank/DDBJ whole genome shotgun (WGS) entry which is preliminary data.</text>
</comment>
<name>A0A8J3V1Q2_9ACTN</name>
<dbReference type="Proteomes" id="UP000605992">
    <property type="component" value="Unassembled WGS sequence"/>
</dbReference>
<evidence type="ECO:0000313" key="3">
    <source>
        <dbReference type="Proteomes" id="UP000605992"/>
    </source>
</evidence>
<sequence length="480" mass="53663">MTDSEGKGQSTMDITEANHVPDAPEELPEDPDDLVEGAEDDDEELEPKDTYDFDGLVHAYNVRWNREFPWPAVQTLNRRRARLFLLIASLHAGNWHAETLYDRLGGRQHGLAFYTRLDDGQRAFMCRQYGRPKPHALAAVPPEVFEEGQGEPWQLIATYHGPELFEENWNEQVSALPLDSFLTIHVAGAGECALRVRDEKLKLIKIGEDGTQTVTALGRLGAGDDPLALAVRAVPDLFTFDPHAAVDITTDAPFAVADAIRFSADVDRDLAGWLNEDFFTDEEQNLLGPLDSNLVPVMFRINGVPHFAAQVDDDWALVPVERRYRVPSPVTNRTFISVSYDYDGGGYSSGRGFEAIAEIRPGLNIAWEDYSDEAWDREMTLSRTPLPEFAASHLPYRFRDRILAAVRGEEDRFAGHAWGEDPEIATNLGDDEKWYDVNTPEINFDLHDAEGVRFLAALGRPHPDGHDESPPTPTEPNSCG</sequence>
<feature type="region of interest" description="Disordered" evidence="1">
    <location>
        <begin position="1"/>
        <end position="49"/>
    </location>
</feature>